<feature type="compositionally biased region" description="Low complexity" evidence="1">
    <location>
        <begin position="61"/>
        <end position="79"/>
    </location>
</feature>
<protein>
    <submittedName>
        <fullName evidence="3">Uncharacterized protein</fullName>
    </submittedName>
</protein>
<feature type="transmembrane region" description="Helical" evidence="2">
    <location>
        <begin position="122"/>
        <end position="143"/>
    </location>
</feature>
<organism evidence="3 4">
    <name type="scientific">Brevibacterium salitolerans</name>
    <dbReference type="NCBI Taxonomy" id="1403566"/>
    <lineage>
        <taxon>Bacteria</taxon>
        <taxon>Bacillati</taxon>
        <taxon>Actinomycetota</taxon>
        <taxon>Actinomycetes</taxon>
        <taxon>Micrococcales</taxon>
        <taxon>Brevibacteriaceae</taxon>
        <taxon>Brevibacterium</taxon>
    </lineage>
</organism>
<evidence type="ECO:0000256" key="1">
    <source>
        <dbReference type="SAM" id="MobiDB-lite"/>
    </source>
</evidence>
<reference evidence="3 4" key="1">
    <citation type="journal article" date="2019" name="Int. J. Syst. Evol. Microbiol.">
        <title>The Global Catalogue of Microorganisms (GCM) 10K type strain sequencing project: providing services to taxonomists for standard genome sequencing and annotation.</title>
        <authorList>
            <consortium name="The Broad Institute Genomics Platform"/>
            <consortium name="The Broad Institute Genome Sequencing Center for Infectious Disease"/>
            <person name="Wu L."/>
            <person name="Ma J."/>
        </authorList>
    </citation>
    <scope>NUCLEOTIDE SEQUENCE [LARGE SCALE GENOMIC DNA]</scope>
    <source>
        <strain evidence="3 4">JCM 15900</strain>
    </source>
</reference>
<accession>A0ABN2WZG5</accession>
<keyword evidence="2" id="KW-0812">Transmembrane</keyword>
<feature type="region of interest" description="Disordered" evidence="1">
    <location>
        <begin position="1"/>
        <end position="102"/>
    </location>
</feature>
<feature type="compositionally biased region" description="Low complexity" evidence="1">
    <location>
        <begin position="92"/>
        <end position="102"/>
    </location>
</feature>
<comment type="caution">
    <text evidence="3">The sequence shown here is derived from an EMBL/GenBank/DDBJ whole genome shotgun (WGS) entry which is preliminary data.</text>
</comment>
<feature type="transmembrane region" description="Helical" evidence="2">
    <location>
        <begin position="187"/>
        <end position="210"/>
    </location>
</feature>
<evidence type="ECO:0000313" key="4">
    <source>
        <dbReference type="Proteomes" id="UP001500984"/>
    </source>
</evidence>
<feature type="transmembrane region" description="Helical" evidence="2">
    <location>
        <begin position="149"/>
        <end position="166"/>
    </location>
</feature>
<dbReference type="EMBL" id="BAAAPZ010000012">
    <property type="protein sequence ID" value="GAA2102134.1"/>
    <property type="molecule type" value="Genomic_DNA"/>
</dbReference>
<evidence type="ECO:0000256" key="2">
    <source>
        <dbReference type="SAM" id="Phobius"/>
    </source>
</evidence>
<keyword evidence="2" id="KW-0472">Membrane</keyword>
<feature type="compositionally biased region" description="Gly residues" evidence="1">
    <location>
        <begin position="29"/>
        <end position="39"/>
    </location>
</feature>
<feature type="compositionally biased region" description="Low complexity" evidence="1">
    <location>
        <begin position="16"/>
        <end position="28"/>
    </location>
</feature>
<dbReference type="RefSeq" id="WP_291791736.1">
    <property type="nucleotide sequence ID" value="NZ_BAAAPZ010000012.1"/>
</dbReference>
<name>A0ABN2WZG5_9MICO</name>
<dbReference type="Proteomes" id="UP001500984">
    <property type="component" value="Unassembled WGS sequence"/>
</dbReference>
<sequence length="213" mass="20831">MSQPFDRGQGPGRGAPGPSASPFGAHPGAHGGQQHGGSPFGDAAQPGPRSSPFGAPGADLQGQPAAGTGAPGGSSVARGSAGGTAQGAPGDPFGTGAPQAQAPAAFGAEVPRKELTVSGPPLAVLWAALVAAVVGVGVALLPWGPTSPVGWLFAGPVAILLLGRYGSEDVRRRTDSLYATHPAAVPLYWAAVAVTVLAVLATALLTAFWVGRL</sequence>
<keyword evidence="2" id="KW-1133">Transmembrane helix</keyword>
<evidence type="ECO:0000313" key="3">
    <source>
        <dbReference type="EMBL" id="GAA2102134.1"/>
    </source>
</evidence>
<keyword evidence="4" id="KW-1185">Reference proteome</keyword>
<gene>
    <name evidence="3" type="ORF">GCM10009823_25400</name>
</gene>
<proteinExistence type="predicted"/>